<evidence type="ECO:0000256" key="3">
    <source>
        <dbReference type="ARBA" id="ARBA00012350"/>
    </source>
</evidence>
<evidence type="ECO:0000256" key="7">
    <source>
        <dbReference type="ARBA" id="ARBA00023295"/>
    </source>
</evidence>
<keyword evidence="7 8" id="KW-0326">Glycosidase</keyword>
<dbReference type="Proteomes" id="UP000803884">
    <property type="component" value="Unassembled WGS sequence"/>
</dbReference>
<gene>
    <name evidence="11" type="ORF">WHR41_07514</name>
</gene>
<organism evidence="11 12">
    <name type="scientific">Cladosporium halotolerans</name>
    <dbReference type="NCBI Taxonomy" id="1052096"/>
    <lineage>
        <taxon>Eukaryota</taxon>
        <taxon>Fungi</taxon>
        <taxon>Dikarya</taxon>
        <taxon>Ascomycota</taxon>
        <taxon>Pezizomycotina</taxon>
        <taxon>Dothideomycetes</taxon>
        <taxon>Dothideomycetidae</taxon>
        <taxon>Cladosporiales</taxon>
        <taxon>Cladosporiaceae</taxon>
        <taxon>Cladosporium</taxon>
    </lineage>
</organism>
<dbReference type="Pfam" id="PF03663">
    <property type="entry name" value="Glyco_hydro_76"/>
    <property type="match status" value="2"/>
</dbReference>
<evidence type="ECO:0000256" key="6">
    <source>
        <dbReference type="ARBA" id="ARBA00023180"/>
    </source>
</evidence>
<dbReference type="EMBL" id="JAAQHG020000032">
    <property type="protein sequence ID" value="KAL1583745.1"/>
    <property type="molecule type" value="Genomic_DNA"/>
</dbReference>
<keyword evidence="5 8" id="KW-0378">Hydrolase</keyword>
<dbReference type="InterPro" id="IPR014480">
    <property type="entry name" value="Mannan-1_6-alpha_mannosidase"/>
</dbReference>
<dbReference type="AlphaFoldDB" id="A0AB34KJN0"/>
<name>A0AB34KJN0_9PEZI</name>
<reference evidence="11 12" key="1">
    <citation type="journal article" date="2020" name="Microbiol. Resour. Announc.">
        <title>Draft Genome Sequence of a Cladosporium Species Isolated from the Mesophotic Ascidian Didemnum maculosum.</title>
        <authorList>
            <person name="Gioti A."/>
            <person name="Siaperas R."/>
            <person name="Nikolaivits E."/>
            <person name="Le Goff G."/>
            <person name="Ouazzani J."/>
            <person name="Kotoulas G."/>
            <person name="Topakas E."/>
        </authorList>
    </citation>
    <scope>NUCLEOTIDE SEQUENCE [LARGE SCALE GENOMIC DNA]</scope>
    <source>
        <strain evidence="11 12">TM138-S3</strain>
    </source>
</reference>
<comment type="similarity">
    <text evidence="2 8">Belongs to the glycosyl hydrolase 76 family.</text>
</comment>
<keyword evidence="4 10" id="KW-0732">Signal</keyword>
<accession>A0AB34KJN0</accession>
<dbReference type="EC" id="3.2.1.101" evidence="3 8"/>
<evidence type="ECO:0000256" key="10">
    <source>
        <dbReference type="SAM" id="SignalP"/>
    </source>
</evidence>
<sequence length="493" mass="51987">MHLSKASLVPGLLLVGHSLAIDLDLNDTQSINDAAKTIAESVVSRYSSNGTNTTGLFGQPCYFWESGLAWDTLIHYWHQTGDDSYNDIIGQALRSQLGDSRDFAPADQAETLGNDDQTTWALAAMTAAEYGFPSDALSGLDTTWEEISTNVFDAQAARWDEGSCNGGLRWQIFAFNAGYDYKNSRSNSNFYQLAARLARFTGNDTYSDWAERVFMWSIEVGLIADINSTTPGAVYDGSSTSDNCSDINNIQWTADIASYLAGEVYIWNHTQTAGNRGWIATVGALNATFANPEHGAVTNGTLTEVACAPRGNCNTDQLAYRAILGRSLAQTLALTDDQNTFSYDRPVNISNPANVSDAGRVPAWSMHERIDFLLRESAMGAAMQCSGGESGTTCGNTWGNSTWDGSEGLGQDLSALNIILANIPVGEMATVNSSAANAGSSSGGANGTAGNGGSAGDEGSEAAEGEASTGAAGRVAVSTLGMLAVLGSLMVFL</sequence>
<evidence type="ECO:0000313" key="11">
    <source>
        <dbReference type="EMBL" id="KAL1583745.1"/>
    </source>
</evidence>
<evidence type="ECO:0000256" key="9">
    <source>
        <dbReference type="SAM" id="MobiDB-lite"/>
    </source>
</evidence>
<dbReference type="SUPFAM" id="SSF48208">
    <property type="entry name" value="Six-hairpin glycosidases"/>
    <property type="match status" value="1"/>
</dbReference>
<evidence type="ECO:0000313" key="12">
    <source>
        <dbReference type="Proteomes" id="UP000803884"/>
    </source>
</evidence>
<dbReference type="PANTHER" id="PTHR12145">
    <property type="entry name" value="MANNAN ENDO-1,6-ALPHA-MANNOSIDASE DCW1"/>
    <property type="match status" value="1"/>
</dbReference>
<keyword evidence="6" id="KW-0325">Glycoprotein</keyword>
<dbReference type="GeneID" id="96008956"/>
<comment type="caution">
    <text evidence="11">The sequence shown here is derived from an EMBL/GenBank/DDBJ whole genome shotgun (WGS) entry which is preliminary data.</text>
</comment>
<feature type="region of interest" description="Disordered" evidence="9">
    <location>
        <begin position="434"/>
        <end position="467"/>
    </location>
</feature>
<dbReference type="GO" id="GO:0009272">
    <property type="term" value="P:fungal-type cell wall biogenesis"/>
    <property type="evidence" value="ECO:0007669"/>
    <property type="project" value="TreeGrafter"/>
</dbReference>
<comment type="catalytic activity">
    <reaction evidence="1 8">
        <text>Random hydrolysis of (1-&gt;6)-alpha-D-mannosidic linkages in unbranched (1-&gt;6)-mannans.</text>
        <dbReference type="EC" id="3.2.1.101"/>
    </reaction>
</comment>
<dbReference type="PIRSF" id="PIRSF016302">
    <property type="entry name" value="Man_a_manosd"/>
    <property type="match status" value="1"/>
</dbReference>
<protein>
    <recommendedName>
        <fullName evidence="3 8">Mannan endo-1,6-alpha-mannosidase</fullName>
        <ecNumber evidence="3 8">3.2.1.101</ecNumber>
    </recommendedName>
</protein>
<dbReference type="GO" id="GO:0008496">
    <property type="term" value="F:mannan endo-1,6-alpha-mannosidase activity"/>
    <property type="evidence" value="ECO:0007669"/>
    <property type="project" value="UniProtKB-UniRule"/>
</dbReference>
<evidence type="ECO:0000256" key="8">
    <source>
        <dbReference type="PIRNR" id="PIRNR016302"/>
    </source>
</evidence>
<dbReference type="PANTHER" id="PTHR12145:SF36">
    <property type="entry name" value="MANNAN ENDO-1,6-ALPHA-MANNOSIDASE DCW1"/>
    <property type="match status" value="1"/>
</dbReference>
<feature type="compositionally biased region" description="Gly residues" evidence="9">
    <location>
        <begin position="441"/>
        <end position="456"/>
    </location>
</feature>
<dbReference type="InterPro" id="IPR008928">
    <property type="entry name" value="6-hairpin_glycosidase_sf"/>
</dbReference>
<dbReference type="RefSeq" id="XP_069226852.1">
    <property type="nucleotide sequence ID" value="XM_069376118.1"/>
</dbReference>
<evidence type="ECO:0000256" key="4">
    <source>
        <dbReference type="ARBA" id="ARBA00022729"/>
    </source>
</evidence>
<feature type="signal peptide" evidence="10">
    <location>
        <begin position="1"/>
        <end position="20"/>
    </location>
</feature>
<keyword evidence="12" id="KW-1185">Reference proteome</keyword>
<proteinExistence type="inferred from homology"/>
<dbReference type="Gene3D" id="1.50.10.20">
    <property type="match status" value="1"/>
</dbReference>
<evidence type="ECO:0000256" key="1">
    <source>
        <dbReference type="ARBA" id="ARBA00001452"/>
    </source>
</evidence>
<dbReference type="GO" id="GO:0016052">
    <property type="term" value="P:carbohydrate catabolic process"/>
    <property type="evidence" value="ECO:0007669"/>
    <property type="project" value="InterPro"/>
</dbReference>
<feature type="chain" id="PRO_5044349112" description="Mannan endo-1,6-alpha-mannosidase" evidence="10">
    <location>
        <begin position="21"/>
        <end position="493"/>
    </location>
</feature>
<dbReference type="InterPro" id="IPR005198">
    <property type="entry name" value="Glyco_hydro_76"/>
</dbReference>
<evidence type="ECO:0000256" key="2">
    <source>
        <dbReference type="ARBA" id="ARBA00009699"/>
    </source>
</evidence>
<evidence type="ECO:0000256" key="5">
    <source>
        <dbReference type="ARBA" id="ARBA00022801"/>
    </source>
</evidence>